<dbReference type="Proteomes" id="UP000586031">
    <property type="component" value="Unassembled WGS sequence"/>
</dbReference>
<comment type="caution">
    <text evidence="1">The sequence shown here is derived from an EMBL/GenBank/DDBJ whole genome shotgun (WGS) entry which is preliminary data.</text>
</comment>
<dbReference type="Gene3D" id="3.40.1000.10">
    <property type="entry name" value="Mog1/PsbP, alpha/beta/alpha sandwich"/>
    <property type="match status" value="1"/>
</dbReference>
<gene>
    <name evidence="1" type="ORF">HA271_00190</name>
</gene>
<accession>A0A7J4TI80</accession>
<organism evidence="1 2">
    <name type="scientific">Methanobacterium subterraneum</name>
    <dbReference type="NCBI Taxonomy" id="59277"/>
    <lineage>
        <taxon>Archaea</taxon>
        <taxon>Methanobacteriati</taxon>
        <taxon>Methanobacteriota</taxon>
        <taxon>Methanomada group</taxon>
        <taxon>Methanobacteria</taxon>
        <taxon>Methanobacteriales</taxon>
        <taxon>Methanobacteriaceae</taxon>
        <taxon>Methanobacterium</taxon>
    </lineage>
</organism>
<proteinExistence type="predicted"/>
<sequence length="176" mass="19965">MNKRDGFLAIIACIILVVLASGCIGSSNISKSNNDTKNFTFNNVSFSYPANWDVSVSNDDTGPIIVVSKDYYTQIQIMITPNYGMSEEGVLKEKNLTIYPGWKKLLSDTLILNNQTAYRTLFRSNDIIYLFKDMRHEEIVFVKNNNTITILTTAPSENYNNEKQSFETILDSIHVQ</sequence>
<reference evidence="2" key="1">
    <citation type="journal article" date="2020" name="bioRxiv">
        <title>A rank-normalized archaeal taxonomy based on genome phylogeny resolves widespread incomplete and uneven classifications.</title>
        <authorList>
            <person name="Rinke C."/>
            <person name="Chuvochina M."/>
            <person name="Mussig A.J."/>
            <person name="Chaumeil P.-A."/>
            <person name="Waite D.W."/>
            <person name="Whitman W.B."/>
            <person name="Parks D.H."/>
            <person name="Hugenholtz P."/>
        </authorList>
    </citation>
    <scope>NUCLEOTIDE SEQUENCE [LARGE SCALE GENOMIC DNA]</scope>
</reference>
<evidence type="ECO:0000313" key="2">
    <source>
        <dbReference type="Proteomes" id="UP000586031"/>
    </source>
</evidence>
<dbReference type="EMBL" id="DUHE01000005">
    <property type="protein sequence ID" value="HII83272.1"/>
    <property type="molecule type" value="Genomic_DNA"/>
</dbReference>
<dbReference type="AlphaFoldDB" id="A0A7J4TI80"/>
<dbReference type="PROSITE" id="PS51257">
    <property type="entry name" value="PROKAR_LIPOPROTEIN"/>
    <property type="match status" value="1"/>
</dbReference>
<evidence type="ECO:0000313" key="1">
    <source>
        <dbReference type="EMBL" id="HII83272.1"/>
    </source>
</evidence>
<protein>
    <recommendedName>
        <fullName evidence="3">PsbP C-terminal domain-containing protein</fullName>
    </recommendedName>
</protein>
<name>A0A7J4TI80_9EURY</name>
<evidence type="ECO:0008006" key="3">
    <source>
        <dbReference type="Google" id="ProtNLM"/>
    </source>
</evidence>